<organism evidence="2 3">
    <name type="scientific">Buchananella hordeovulneris</name>
    <dbReference type="NCBI Taxonomy" id="52770"/>
    <lineage>
        <taxon>Bacteria</taxon>
        <taxon>Bacillati</taxon>
        <taxon>Actinomycetota</taxon>
        <taxon>Actinomycetes</taxon>
        <taxon>Actinomycetales</taxon>
        <taxon>Actinomycetaceae</taxon>
        <taxon>Buchananella</taxon>
    </lineage>
</organism>
<feature type="region of interest" description="Disordered" evidence="1">
    <location>
        <begin position="269"/>
        <end position="301"/>
    </location>
</feature>
<comment type="caution">
    <text evidence="2">The sequence shown here is derived from an EMBL/GenBank/DDBJ whole genome shotgun (WGS) entry which is preliminary data.</text>
</comment>
<dbReference type="OrthoDB" id="2656488at2"/>
<dbReference type="STRING" id="52770.BSZ40_09910"/>
<name>A0A1Q5PTY9_9ACTO</name>
<evidence type="ECO:0000313" key="2">
    <source>
        <dbReference type="EMBL" id="OKL50939.1"/>
    </source>
</evidence>
<evidence type="ECO:0000313" key="3">
    <source>
        <dbReference type="Proteomes" id="UP000185612"/>
    </source>
</evidence>
<evidence type="ECO:0000256" key="1">
    <source>
        <dbReference type="SAM" id="MobiDB-lite"/>
    </source>
</evidence>
<dbReference type="EMBL" id="MQVS01000012">
    <property type="protein sequence ID" value="OKL50939.1"/>
    <property type="molecule type" value="Genomic_DNA"/>
</dbReference>
<dbReference type="RefSeq" id="WP_073825905.1">
    <property type="nucleotide sequence ID" value="NZ_MQVS01000012.1"/>
</dbReference>
<keyword evidence="3" id="KW-1185">Reference proteome</keyword>
<reference evidence="3" key="1">
    <citation type="submission" date="2016-12" db="EMBL/GenBank/DDBJ databases">
        <authorList>
            <person name="Meng X."/>
        </authorList>
    </citation>
    <scope>NUCLEOTIDE SEQUENCE [LARGE SCALE GENOMIC DNA]</scope>
    <source>
        <strain evidence="3">DSM 20732</strain>
    </source>
</reference>
<dbReference type="CDD" id="cd10447">
    <property type="entry name" value="GIY-YIG_unchar_2"/>
    <property type="match status" value="1"/>
</dbReference>
<protein>
    <submittedName>
        <fullName evidence="2">Methionine sulfoxide reductase</fullName>
    </submittedName>
</protein>
<dbReference type="InParanoid" id="A0A1Q5PTY9"/>
<feature type="compositionally biased region" description="Polar residues" evidence="1">
    <location>
        <begin position="269"/>
        <end position="281"/>
    </location>
</feature>
<gene>
    <name evidence="2" type="ORF">BSZ40_09910</name>
</gene>
<dbReference type="Proteomes" id="UP000185612">
    <property type="component" value="Unassembled WGS sequence"/>
</dbReference>
<accession>A0A1Q5PTY9</accession>
<feature type="compositionally biased region" description="Basic and acidic residues" evidence="1">
    <location>
        <begin position="290"/>
        <end position="301"/>
    </location>
</feature>
<proteinExistence type="predicted"/>
<dbReference type="AlphaFoldDB" id="A0A1Q5PTY9"/>
<sequence>MRGKHIDLFLVDGEFGGIVTADVSGWTGHVVTGPRLALRRMLARWDAQTNGVYLLLGSDDSAVESLRCYIGRTESFADRLKVHAARKTWWDRVVLISSREEAFNEGYWAHLEYRMLDIAIQARRSTLDDNKQTPQPRKLSEAQQSDAEAFLEQVLSILPVLGINVLRASKPRRLELSDMPRLEASPTFRIQVPSKGVDAAARIVQGEFFLLEGSRLVSTWGGKGKSEATKRSYANLHARRDKFIADGTFRREGDLLLVTRDVAMSPSTASSLALGNSTSGPGTWRWEGGTYRDWEDSGPRA</sequence>